<evidence type="ECO:0000256" key="1">
    <source>
        <dbReference type="ARBA" id="ARBA00004141"/>
    </source>
</evidence>
<dbReference type="STRING" id="43657.S4054249_14135"/>
<keyword evidence="2 5" id="KW-0812">Transmembrane</keyword>
<protein>
    <submittedName>
        <fullName evidence="6">Na+-dependent transporter</fullName>
    </submittedName>
</protein>
<feature type="transmembrane region" description="Helical" evidence="5">
    <location>
        <begin position="68"/>
        <end position="89"/>
    </location>
</feature>
<feature type="transmembrane region" description="Helical" evidence="5">
    <location>
        <begin position="6"/>
        <end position="27"/>
    </location>
</feature>
<dbReference type="Gene3D" id="1.20.1530.20">
    <property type="match status" value="1"/>
</dbReference>
<reference evidence="6 7" key="1">
    <citation type="submission" date="2013-07" db="EMBL/GenBank/DDBJ databases">
        <title>Comparative Genomic and Metabolomic Analysis of Twelve Strains of Pseudoalteromonas luteoviolacea.</title>
        <authorList>
            <person name="Vynne N.G."/>
            <person name="Mansson M."/>
            <person name="Gram L."/>
        </authorList>
    </citation>
    <scope>NUCLEOTIDE SEQUENCE [LARGE SCALE GENOMIC DNA]</scope>
    <source>
        <strain evidence="6 7">DSM 6061</strain>
    </source>
</reference>
<feature type="transmembrane region" description="Helical" evidence="5">
    <location>
        <begin position="197"/>
        <end position="220"/>
    </location>
</feature>
<gene>
    <name evidence="6" type="ORF">N475_08565</name>
</gene>
<sequence>MPPNLIEIGLPIALILIMMGVGLSLTTNDFARVLKQPKSFFVGAACQLFLLPLMAVAVIAVTGLNAELAIGLFILALCPGGTTSNLYTYLAKGDVGLSVSLTAIVGFITPFILPFMAAWAIGFYGQGNSTIEFPVLKAWLQLIVVGVIPVIIGMGLRAKWPEFAKKAGPYINWFSVLVLLLVIVSICIQLGDKLIDYIVLAGPAVILLNLLTMLLGYAVATLYLHNRAQTRTITLEVGLQNGTLALLVTTGILQDEVMSIAPSIYGLFMFVSAGIFVAWVRRSALPVESHTPV</sequence>
<dbReference type="PANTHER" id="PTHR10361">
    <property type="entry name" value="SODIUM-BILE ACID COTRANSPORTER"/>
    <property type="match status" value="1"/>
</dbReference>
<dbReference type="InterPro" id="IPR004710">
    <property type="entry name" value="Bilac:Na_transpt"/>
</dbReference>
<evidence type="ECO:0000256" key="2">
    <source>
        <dbReference type="ARBA" id="ARBA00022692"/>
    </source>
</evidence>
<keyword evidence="4 5" id="KW-0472">Membrane</keyword>
<dbReference type="PANTHER" id="PTHR10361:SF24">
    <property type="entry name" value="P3 PROTEIN"/>
    <property type="match status" value="1"/>
</dbReference>
<feature type="transmembrane region" description="Helical" evidence="5">
    <location>
        <begin position="39"/>
        <end position="62"/>
    </location>
</feature>
<dbReference type="PATRIC" id="fig|1365250.3.peg.693"/>
<dbReference type="Pfam" id="PF01758">
    <property type="entry name" value="SBF"/>
    <property type="match status" value="1"/>
</dbReference>
<dbReference type="EMBL" id="AUYB01000078">
    <property type="protein sequence ID" value="KZN43612.1"/>
    <property type="molecule type" value="Genomic_DNA"/>
</dbReference>
<feature type="transmembrane region" description="Helical" evidence="5">
    <location>
        <begin position="101"/>
        <end position="126"/>
    </location>
</feature>
<comment type="subcellular location">
    <subcellularLocation>
        <location evidence="1">Membrane</location>
        <topology evidence="1">Multi-pass membrane protein</topology>
    </subcellularLocation>
</comment>
<dbReference type="InterPro" id="IPR002657">
    <property type="entry name" value="BilAc:Na_symport/Acr3"/>
</dbReference>
<feature type="transmembrane region" description="Helical" evidence="5">
    <location>
        <begin position="232"/>
        <end position="253"/>
    </location>
</feature>
<feature type="transmembrane region" description="Helical" evidence="5">
    <location>
        <begin position="170"/>
        <end position="191"/>
    </location>
</feature>
<dbReference type="GO" id="GO:0016020">
    <property type="term" value="C:membrane"/>
    <property type="evidence" value="ECO:0007669"/>
    <property type="project" value="UniProtKB-SubCell"/>
</dbReference>
<accession>A0A166YXG1</accession>
<name>A0A166YXG1_9GAMM</name>
<evidence type="ECO:0000256" key="3">
    <source>
        <dbReference type="ARBA" id="ARBA00022989"/>
    </source>
</evidence>
<feature type="transmembrane region" description="Helical" evidence="5">
    <location>
        <begin position="138"/>
        <end position="158"/>
    </location>
</feature>
<evidence type="ECO:0000256" key="4">
    <source>
        <dbReference type="ARBA" id="ARBA00023136"/>
    </source>
</evidence>
<keyword evidence="3 5" id="KW-1133">Transmembrane helix</keyword>
<comment type="caution">
    <text evidence="6">The sequence shown here is derived from an EMBL/GenBank/DDBJ whole genome shotgun (WGS) entry which is preliminary data.</text>
</comment>
<dbReference type="Proteomes" id="UP000076643">
    <property type="component" value="Unassembled WGS sequence"/>
</dbReference>
<organism evidence="6 7">
    <name type="scientific">Pseudoalteromonas luteoviolacea DSM 6061</name>
    <dbReference type="NCBI Taxonomy" id="1365250"/>
    <lineage>
        <taxon>Bacteria</taxon>
        <taxon>Pseudomonadati</taxon>
        <taxon>Pseudomonadota</taxon>
        <taxon>Gammaproteobacteria</taxon>
        <taxon>Alteromonadales</taxon>
        <taxon>Pseudoalteromonadaceae</taxon>
        <taxon>Pseudoalteromonas</taxon>
    </lineage>
</organism>
<evidence type="ECO:0000256" key="5">
    <source>
        <dbReference type="SAM" id="Phobius"/>
    </source>
</evidence>
<evidence type="ECO:0000313" key="7">
    <source>
        <dbReference type="Proteomes" id="UP000076643"/>
    </source>
</evidence>
<dbReference type="RefSeq" id="WP_063364690.1">
    <property type="nucleotide sequence ID" value="NZ_AQHB01000025.1"/>
</dbReference>
<feature type="transmembrane region" description="Helical" evidence="5">
    <location>
        <begin position="259"/>
        <end position="280"/>
    </location>
</feature>
<keyword evidence="7" id="KW-1185">Reference proteome</keyword>
<evidence type="ECO:0000313" key="6">
    <source>
        <dbReference type="EMBL" id="KZN43612.1"/>
    </source>
</evidence>
<dbReference type="GeneID" id="57362647"/>
<proteinExistence type="predicted"/>
<dbReference type="AlphaFoldDB" id="A0A166YXG1"/>
<dbReference type="InterPro" id="IPR038770">
    <property type="entry name" value="Na+/solute_symporter_sf"/>
</dbReference>